<dbReference type="GO" id="GO:0008470">
    <property type="term" value="F:3-methylbutanoyl-CoA dehydrogenase activity"/>
    <property type="evidence" value="ECO:0007669"/>
    <property type="project" value="TreeGrafter"/>
</dbReference>
<keyword evidence="5" id="KW-1185">Reference proteome</keyword>
<dbReference type="RefSeq" id="WP_208056613.1">
    <property type="nucleotide sequence ID" value="NZ_JAGEMK010000008.1"/>
</dbReference>
<dbReference type="GO" id="GO:0050660">
    <property type="term" value="F:flavin adenine dinucleotide binding"/>
    <property type="evidence" value="ECO:0007669"/>
    <property type="project" value="InterPro"/>
</dbReference>
<dbReference type="Gene3D" id="1.20.140.10">
    <property type="entry name" value="Butyryl-CoA Dehydrogenase, subunit A, domain 3"/>
    <property type="match status" value="1"/>
</dbReference>
<proteinExistence type="predicted"/>
<evidence type="ECO:0000259" key="2">
    <source>
        <dbReference type="Pfam" id="PF02771"/>
    </source>
</evidence>
<evidence type="ECO:0000313" key="4">
    <source>
        <dbReference type="EMBL" id="MBO1752931.1"/>
    </source>
</evidence>
<dbReference type="Proteomes" id="UP000664209">
    <property type="component" value="Unassembled WGS sequence"/>
</dbReference>
<protein>
    <submittedName>
        <fullName evidence="4">Acyl-CoA dehydrogenase family protein</fullName>
    </submittedName>
</protein>
<dbReference type="AlphaFoldDB" id="A0A939LR09"/>
<dbReference type="InterPro" id="IPR009100">
    <property type="entry name" value="AcylCoA_DH/oxidase_NM_dom_sf"/>
</dbReference>
<dbReference type="GO" id="GO:0006552">
    <property type="term" value="P:L-leucine catabolic process"/>
    <property type="evidence" value="ECO:0007669"/>
    <property type="project" value="TreeGrafter"/>
</dbReference>
<accession>A0A939LR09</accession>
<dbReference type="PIRSF" id="PIRSF016578">
    <property type="entry name" value="HsaA"/>
    <property type="match status" value="1"/>
</dbReference>
<dbReference type="Pfam" id="PF08028">
    <property type="entry name" value="Acyl-CoA_dh_2"/>
    <property type="match status" value="1"/>
</dbReference>
<organism evidence="4 5">
    <name type="scientific">Actinotalea soli</name>
    <dbReference type="NCBI Taxonomy" id="2819234"/>
    <lineage>
        <taxon>Bacteria</taxon>
        <taxon>Bacillati</taxon>
        <taxon>Actinomycetota</taxon>
        <taxon>Actinomycetes</taxon>
        <taxon>Micrococcales</taxon>
        <taxon>Cellulomonadaceae</taxon>
        <taxon>Actinotalea</taxon>
    </lineage>
</organism>
<feature type="domain" description="Acyl-CoA dehydrogenase/oxidase N-terminal" evidence="2">
    <location>
        <begin position="17"/>
        <end position="111"/>
    </location>
</feature>
<dbReference type="SUPFAM" id="SSF47203">
    <property type="entry name" value="Acyl-CoA dehydrogenase C-terminal domain-like"/>
    <property type="match status" value="1"/>
</dbReference>
<dbReference type="SUPFAM" id="SSF56645">
    <property type="entry name" value="Acyl-CoA dehydrogenase NM domain-like"/>
    <property type="match status" value="1"/>
</dbReference>
<dbReference type="InterPro" id="IPR046373">
    <property type="entry name" value="Acyl-CoA_Oxase/DH_mid-dom_sf"/>
</dbReference>
<dbReference type="Gene3D" id="2.40.110.10">
    <property type="entry name" value="Butyryl-CoA Dehydrogenase, subunit A, domain 2"/>
    <property type="match status" value="1"/>
</dbReference>
<dbReference type="PANTHER" id="PTHR43884">
    <property type="entry name" value="ACYL-COA DEHYDROGENASE"/>
    <property type="match status" value="1"/>
</dbReference>
<dbReference type="InterPro" id="IPR037069">
    <property type="entry name" value="AcylCoA_DH/ox_N_sf"/>
</dbReference>
<feature type="domain" description="Acyl-CoA dehydrogenase C-terminal" evidence="3">
    <location>
        <begin position="232"/>
        <end position="364"/>
    </location>
</feature>
<dbReference type="InterPro" id="IPR013107">
    <property type="entry name" value="Acyl-CoA_DH_C"/>
</dbReference>
<keyword evidence="1" id="KW-0560">Oxidoreductase</keyword>
<evidence type="ECO:0000313" key="5">
    <source>
        <dbReference type="Proteomes" id="UP000664209"/>
    </source>
</evidence>
<dbReference type="PANTHER" id="PTHR43884:SF12">
    <property type="entry name" value="ISOVALERYL-COA DEHYDROGENASE, MITOCHONDRIAL-RELATED"/>
    <property type="match status" value="1"/>
</dbReference>
<evidence type="ECO:0000259" key="3">
    <source>
        <dbReference type="Pfam" id="PF08028"/>
    </source>
</evidence>
<sequence>MTTTYEAAAATYRPILDKIAERAVEAERTRALPHEQIGWLREAGFGAARIPVELGGDGLTWPEYSRLLVDLAAADSNILQALRGHIALVEDQLFHHPGQDRSRWISRFVAGQIAGNAWTEPGAGGVSTTLDDGPAGLTVTGRKYYTTGSIYADWIDVTARGADGTDLALIVAAGADGVTTTDDWDGFGQRLTGSGTTVFDQAPVEPDAVFPFAGRFPYQTALYQHVHLITLAGIARAAARDAADEVRARTRTFGHGNGPRVRQDPQVLQVVGEIEATSFAAEALVQHVAGSLEAAYASRGAGLEEQRATSEGAELATAQGQVVLSASVPRAATAIFDGLGASATSTTKALDRHWRNARTVATHNPAIYKARVVGDWAVNGAAPPTVWSIGVQPVGGEADSVTTGNTAAPAVLQRS</sequence>
<dbReference type="Gene3D" id="1.10.540.10">
    <property type="entry name" value="Acyl-CoA dehydrogenase/oxidase, N-terminal domain"/>
    <property type="match status" value="1"/>
</dbReference>
<dbReference type="Pfam" id="PF02771">
    <property type="entry name" value="Acyl-CoA_dh_N"/>
    <property type="match status" value="1"/>
</dbReference>
<dbReference type="EMBL" id="JAGEMK010000008">
    <property type="protein sequence ID" value="MBO1752931.1"/>
    <property type="molecule type" value="Genomic_DNA"/>
</dbReference>
<gene>
    <name evidence="4" type="ORF">J4G33_14050</name>
</gene>
<comment type="caution">
    <text evidence="4">The sequence shown here is derived from an EMBL/GenBank/DDBJ whole genome shotgun (WGS) entry which is preliminary data.</text>
</comment>
<evidence type="ECO:0000256" key="1">
    <source>
        <dbReference type="ARBA" id="ARBA00023002"/>
    </source>
</evidence>
<dbReference type="InterPro" id="IPR013786">
    <property type="entry name" value="AcylCoA_DH/ox_N"/>
</dbReference>
<name>A0A939LR09_9CELL</name>
<reference evidence="4" key="1">
    <citation type="submission" date="2021-03" db="EMBL/GenBank/DDBJ databases">
        <title>Actinotalea soli sp. nov., isolated from soil.</title>
        <authorList>
            <person name="Ping W."/>
            <person name="Zhang J."/>
        </authorList>
    </citation>
    <scope>NUCLEOTIDE SEQUENCE</scope>
    <source>
        <strain evidence="4">BY-33</strain>
    </source>
</reference>
<dbReference type="InterPro" id="IPR036250">
    <property type="entry name" value="AcylCo_DH-like_C"/>
</dbReference>